<dbReference type="EMBL" id="RYUT01000002">
    <property type="protein sequence ID" value="RYQ31185.1"/>
    <property type="molecule type" value="Genomic_DNA"/>
</dbReference>
<proteinExistence type="predicted"/>
<dbReference type="Proteomes" id="UP000291920">
    <property type="component" value="Unassembled WGS sequence"/>
</dbReference>
<evidence type="ECO:0000313" key="2">
    <source>
        <dbReference type="Proteomes" id="UP000291920"/>
    </source>
</evidence>
<organism evidence="1 2">
    <name type="scientific">Bifidobacterium pseudolongum subsp. globosum</name>
    <dbReference type="NCBI Taxonomy" id="1690"/>
    <lineage>
        <taxon>Bacteria</taxon>
        <taxon>Bacillati</taxon>
        <taxon>Actinomycetota</taxon>
        <taxon>Actinomycetes</taxon>
        <taxon>Bifidobacteriales</taxon>
        <taxon>Bifidobacteriaceae</taxon>
        <taxon>Bifidobacterium</taxon>
    </lineage>
</organism>
<sequence>MRTRNITVAKIRREYWDRIQQGGKRFEIRNEPIPDMSTMIVFEDADTGEHLGNARVLEHHRFGPDATPWSWALLAQLADVTVDELRELFPGTSALDVFYVYRVEPVDDDGFFTGLIAARREGRILPDMNDRNGMSHPRARMVDGVDRAAFALMCAMTNWAQPNPTEQEQQNHWWGLSPELRGQYRKWAHAVLDAHHCACAHDMCPTGLDGIVLQHARLLDRLERSRAHGVAYWNVLSALRYALIDDRPEGCSPDAATVHLDGDAPCITCPHGAFGSWEAWVNHAIRYREES</sequence>
<comment type="caution">
    <text evidence="1">The sequence shown here is derived from an EMBL/GenBank/DDBJ whole genome shotgun (WGS) entry which is preliminary data.</text>
</comment>
<gene>
    <name evidence="1" type="ORF">PG2017B_0995</name>
</gene>
<protein>
    <submittedName>
        <fullName evidence="1">Uncharacterized protein</fullName>
    </submittedName>
</protein>
<reference evidence="1 2" key="1">
    <citation type="submission" date="2018-12" db="EMBL/GenBank/DDBJ databases">
        <title>Unveiling genomic diversity among members of the Bifidobacterium pseudolongum species, a widely distributed gut commensal of the animal kingdom.</title>
        <authorList>
            <person name="Lugli G.A."/>
            <person name="Duranti S."/>
            <person name="Albert K."/>
            <person name="Mancabelli L."/>
            <person name="Napoli S."/>
            <person name="Viappiani A."/>
            <person name="Anzalone R."/>
            <person name="Longhi G."/>
            <person name="Milani C."/>
            <person name="Turroni F."/>
            <person name="Alessandri G."/>
            <person name="Sela D.A."/>
            <person name="Van Sinderen D."/>
            <person name="Ventura M."/>
        </authorList>
    </citation>
    <scope>NUCLEOTIDE SEQUENCE [LARGE SCALE GENOMIC DNA]</scope>
    <source>
        <strain evidence="1 2">2017B</strain>
    </source>
</reference>
<name>A0A4Q5APY8_9BIFI</name>
<dbReference type="AlphaFoldDB" id="A0A4Q5APY8"/>
<evidence type="ECO:0000313" key="1">
    <source>
        <dbReference type="EMBL" id="RYQ31185.1"/>
    </source>
</evidence>
<dbReference type="RefSeq" id="WP_129870812.1">
    <property type="nucleotide sequence ID" value="NZ_RYUO01000002.1"/>
</dbReference>
<accession>A0A4Q5APY8</accession>